<keyword evidence="6" id="KW-0813">Transport</keyword>
<comment type="subcellular location">
    <subcellularLocation>
        <location evidence="6">Cell membrane</location>
        <topology evidence="6">Multi-pass membrane protein</topology>
    </subcellularLocation>
    <subcellularLocation>
        <location evidence="1">Membrane</location>
        <topology evidence="1">Multi-pass membrane protein</topology>
    </subcellularLocation>
</comment>
<dbReference type="Gene3D" id="1.10.3470.10">
    <property type="entry name" value="ABC transporter involved in vitamin B12 uptake, BtuC"/>
    <property type="match status" value="1"/>
</dbReference>
<evidence type="ECO:0000256" key="2">
    <source>
        <dbReference type="ARBA" id="ARBA00008034"/>
    </source>
</evidence>
<dbReference type="GO" id="GO:0043190">
    <property type="term" value="C:ATP-binding cassette (ABC) transporter complex"/>
    <property type="evidence" value="ECO:0007669"/>
    <property type="project" value="InterPro"/>
</dbReference>
<comment type="similarity">
    <text evidence="2 6">Belongs to the ABC-3 integral membrane protein family.</text>
</comment>
<dbReference type="InterPro" id="IPR001626">
    <property type="entry name" value="ABC_TroCD"/>
</dbReference>
<feature type="transmembrane region" description="Helical" evidence="7">
    <location>
        <begin position="224"/>
        <end position="243"/>
    </location>
</feature>
<evidence type="ECO:0000256" key="3">
    <source>
        <dbReference type="ARBA" id="ARBA00022692"/>
    </source>
</evidence>
<dbReference type="InterPro" id="IPR037294">
    <property type="entry name" value="ABC_BtuC-like"/>
</dbReference>
<organism evidence="8 9">
    <name type="scientific">Helicobacter muridarum</name>
    <dbReference type="NCBI Taxonomy" id="216"/>
    <lineage>
        <taxon>Bacteria</taxon>
        <taxon>Pseudomonadati</taxon>
        <taxon>Campylobacterota</taxon>
        <taxon>Epsilonproteobacteria</taxon>
        <taxon>Campylobacterales</taxon>
        <taxon>Helicobacteraceae</taxon>
        <taxon>Helicobacter</taxon>
    </lineage>
</organism>
<keyword evidence="5 7" id="KW-0472">Membrane</keyword>
<sequence length="275" mass="30478">MTQTFFTAIIENTFLQYSIIAIILISIAAGIIGSLLVSNNIVFIGGGVAHCAYGGIGIAIFCGFSVLLGASLSALFVAFCLGFVKKYYSRYIDVFNSVLWAFGMALGVLFLNLSPQVGVDVESYLFGSIISIDKDLLWLIFYYNCFLVGFVYIYYKEILGISYDYEFCLLKNIKAQIFTNMIFIFIAIGIILCMQISGLILVLAILSIPAYIANLFICTLKAQMLFTSLLTCIFMLAGLYVAYRYNISPGASITLVSVFSMILILIIYKIRMLRG</sequence>
<feature type="transmembrane region" description="Helical" evidence="7">
    <location>
        <begin position="249"/>
        <end position="268"/>
    </location>
</feature>
<dbReference type="SUPFAM" id="SSF81345">
    <property type="entry name" value="ABC transporter involved in vitamin B12 uptake, BtuC"/>
    <property type="match status" value="1"/>
</dbReference>
<name>A0A377PVW4_9HELI</name>
<dbReference type="RefSeq" id="WP_052089761.1">
    <property type="nucleotide sequence ID" value="NZ_FZML01000033.1"/>
</dbReference>
<reference evidence="8 9" key="1">
    <citation type="submission" date="2018-06" db="EMBL/GenBank/DDBJ databases">
        <authorList>
            <consortium name="Pathogen Informatics"/>
            <person name="Doyle S."/>
        </authorList>
    </citation>
    <scope>NUCLEOTIDE SEQUENCE [LARGE SCALE GENOMIC DNA]</scope>
    <source>
        <strain evidence="8 9">NCTC12714</strain>
    </source>
</reference>
<evidence type="ECO:0000256" key="1">
    <source>
        <dbReference type="ARBA" id="ARBA00004141"/>
    </source>
</evidence>
<protein>
    <submittedName>
        <fullName evidence="8">Cation ABC transporter permease protein</fullName>
    </submittedName>
</protein>
<dbReference type="GO" id="GO:0055085">
    <property type="term" value="P:transmembrane transport"/>
    <property type="evidence" value="ECO:0007669"/>
    <property type="project" value="InterPro"/>
</dbReference>
<evidence type="ECO:0000256" key="4">
    <source>
        <dbReference type="ARBA" id="ARBA00022989"/>
    </source>
</evidence>
<feature type="transmembrane region" description="Helical" evidence="7">
    <location>
        <begin position="91"/>
        <end position="111"/>
    </location>
</feature>
<dbReference type="EMBL" id="UGJE01000002">
    <property type="protein sequence ID" value="STQ86785.1"/>
    <property type="molecule type" value="Genomic_DNA"/>
</dbReference>
<feature type="transmembrane region" description="Helical" evidence="7">
    <location>
        <begin position="56"/>
        <end position="84"/>
    </location>
</feature>
<feature type="transmembrane region" description="Helical" evidence="7">
    <location>
        <begin position="175"/>
        <end position="192"/>
    </location>
</feature>
<evidence type="ECO:0000313" key="9">
    <source>
        <dbReference type="Proteomes" id="UP000255139"/>
    </source>
</evidence>
<dbReference type="GO" id="GO:0010043">
    <property type="term" value="P:response to zinc ion"/>
    <property type="evidence" value="ECO:0007669"/>
    <property type="project" value="TreeGrafter"/>
</dbReference>
<evidence type="ECO:0000256" key="5">
    <source>
        <dbReference type="ARBA" id="ARBA00023136"/>
    </source>
</evidence>
<feature type="transmembrane region" description="Helical" evidence="7">
    <location>
        <begin position="198"/>
        <end position="217"/>
    </location>
</feature>
<keyword evidence="9" id="KW-1185">Reference proteome</keyword>
<feature type="transmembrane region" description="Helical" evidence="7">
    <location>
        <begin position="14"/>
        <end position="36"/>
    </location>
</feature>
<gene>
    <name evidence="8" type="primary">znuB</name>
    <name evidence="8" type="ORF">NCTC12714_01596</name>
</gene>
<proteinExistence type="inferred from homology"/>
<accession>A0A377PVW4</accession>
<evidence type="ECO:0000256" key="7">
    <source>
        <dbReference type="SAM" id="Phobius"/>
    </source>
</evidence>
<evidence type="ECO:0000313" key="8">
    <source>
        <dbReference type="EMBL" id="STQ86785.1"/>
    </source>
</evidence>
<dbReference type="PANTHER" id="PTHR30477:SF18">
    <property type="entry name" value="METAL TRANSPORT SYSTEM MEMBRANE PROTEIN CT_417-RELATED"/>
    <property type="match status" value="1"/>
</dbReference>
<feature type="transmembrane region" description="Helical" evidence="7">
    <location>
        <begin position="136"/>
        <end position="155"/>
    </location>
</feature>
<dbReference type="Proteomes" id="UP000255139">
    <property type="component" value="Unassembled WGS sequence"/>
</dbReference>
<dbReference type="AlphaFoldDB" id="A0A377PVW4"/>
<dbReference type="PANTHER" id="PTHR30477">
    <property type="entry name" value="ABC-TRANSPORTER METAL-BINDING PROTEIN"/>
    <property type="match status" value="1"/>
</dbReference>
<evidence type="ECO:0000256" key="6">
    <source>
        <dbReference type="RuleBase" id="RU003943"/>
    </source>
</evidence>
<dbReference type="Pfam" id="PF00950">
    <property type="entry name" value="ABC-3"/>
    <property type="match status" value="1"/>
</dbReference>
<keyword evidence="3 6" id="KW-0812">Transmembrane</keyword>
<keyword evidence="4 7" id="KW-1133">Transmembrane helix</keyword>